<reference evidence="1 2" key="1">
    <citation type="journal article" date="2023" name="G3 (Bethesda)">
        <title>A chromosome-length genome assembly and annotation of blackberry (Rubus argutus, cv. 'Hillquist').</title>
        <authorList>
            <person name="Bruna T."/>
            <person name="Aryal R."/>
            <person name="Dudchenko O."/>
            <person name="Sargent D.J."/>
            <person name="Mead D."/>
            <person name="Buti M."/>
            <person name="Cavallini A."/>
            <person name="Hytonen T."/>
            <person name="Andres J."/>
            <person name="Pham M."/>
            <person name="Weisz D."/>
            <person name="Mascagni F."/>
            <person name="Usai G."/>
            <person name="Natali L."/>
            <person name="Bassil N."/>
            <person name="Fernandez G.E."/>
            <person name="Lomsadze A."/>
            <person name="Armour M."/>
            <person name="Olukolu B."/>
            <person name="Poorten T."/>
            <person name="Britton C."/>
            <person name="Davik J."/>
            <person name="Ashrafi H."/>
            <person name="Aiden E.L."/>
            <person name="Borodovsky M."/>
            <person name="Worthington M."/>
        </authorList>
    </citation>
    <scope>NUCLEOTIDE SEQUENCE [LARGE SCALE GENOMIC DNA]</scope>
    <source>
        <strain evidence="1">PI 553951</strain>
    </source>
</reference>
<name>A0AAW1YHT6_RUBAR</name>
<evidence type="ECO:0000313" key="2">
    <source>
        <dbReference type="Proteomes" id="UP001457282"/>
    </source>
</evidence>
<dbReference type="Proteomes" id="UP001457282">
    <property type="component" value="Unassembled WGS sequence"/>
</dbReference>
<protein>
    <submittedName>
        <fullName evidence="1">Uncharacterized protein</fullName>
    </submittedName>
</protein>
<keyword evidence="2" id="KW-1185">Reference proteome</keyword>
<accession>A0AAW1YHT6</accession>
<organism evidence="1 2">
    <name type="scientific">Rubus argutus</name>
    <name type="common">Southern blackberry</name>
    <dbReference type="NCBI Taxonomy" id="59490"/>
    <lineage>
        <taxon>Eukaryota</taxon>
        <taxon>Viridiplantae</taxon>
        <taxon>Streptophyta</taxon>
        <taxon>Embryophyta</taxon>
        <taxon>Tracheophyta</taxon>
        <taxon>Spermatophyta</taxon>
        <taxon>Magnoliopsida</taxon>
        <taxon>eudicotyledons</taxon>
        <taxon>Gunneridae</taxon>
        <taxon>Pentapetalae</taxon>
        <taxon>rosids</taxon>
        <taxon>fabids</taxon>
        <taxon>Rosales</taxon>
        <taxon>Rosaceae</taxon>
        <taxon>Rosoideae</taxon>
        <taxon>Rosoideae incertae sedis</taxon>
        <taxon>Rubus</taxon>
    </lineage>
</organism>
<comment type="caution">
    <text evidence="1">The sequence shown here is derived from an EMBL/GenBank/DDBJ whole genome shotgun (WGS) entry which is preliminary data.</text>
</comment>
<gene>
    <name evidence="1" type="ORF">M0R45_003806</name>
</gene>
<evidence type="ECO:0000313" key="1">
    <source>
        <dbReference type="EMBL" id="KAK9948220.1"/>
    </source>
</evidence>
<dbReference type="EMBL" id="JBEDUW010000001">
    <property type="protein sequence ID" value="KAK9948220.1"/>
    <property type="molecule type" value="Genomic_DNA"/>
</dbReference>
<sequence>MASRQVINLTESRPIKVENITQSSSIDHQNHQPARPLEQIARSQLKRVKTEAPEQLENPTLAQNSTRPATFYFNGAESEEKKHYVYQFQAKLTKVYLTETEHQSLSSRMPSMPERPPLMKVLESMAEKLVPVTIPVPKGEPREMFNFFPPSFPVASDKRSSAIAKNEAEKKEVDLSKLLYHPKPEEKNIILTLN</sequence>
<dbReference type="AlphaFoldDB" id="A0AAW1YHT6"/>
<proteinExistence type="predicted"/>